<evidence type="ECO:0000313" key="4">
    <source>
        <dbReference type="Proteomes" id="UP000886812"/>
    </source>
</evidence>
<protein>
    <submittedName>
        <fullName evidence="3">Transglutaminase domain-containing protein</fullName>
    </submittedName>
</protein>
<dbReference type="SUPFAM" id="SSF54001">
    <property type="entry name" value="Cysteine proteinases"/>
    <property type="match status" value="1"/>
</dbReference>
<proteinExistence type="predicted"/>
<sequence>MKPRLFPEIAAAFCSLLLAGTAAFAVDAEDKNLALAHEARERAPWEMPDDVFRNYVAPQTSVGEAEDDWRPLFREKFLPLVEGCATPTEAAEKLNREIWEILGVRYSPLRDKPDQSPFHSMRIGKASCTGLSILLINACRAVGVPARFVGCRWKNKPGNHSWVEIWDDGEWKHIGAGDGGRVNETWFDYDAAQADPDDPAFAIYAACVDETGLRFPAAWRKGEPLDVPAINVTRRYVDSAEEAPAGTARVSFDLRSRDGVRTAREIIVFDAATGKELARGNTHDDRFDLNDHLSFAFPQGAKLRVAAADAPERSLAEITVPAKDATFRVVAP</sequence>
<dbReference type="Gene3D" id="3.10.620.30">
    <property type="match status" value="1"/>
</dbReference>
<dbReference type="InterPro" id="IPR002931">
    <property type="entry name" value="Transglutaminase-like"/>
</dbReference>
<dbReference type="PANTHER" id="PTHR35532:SF5">
    <property type="entry name" value="CARBOHYDRATE-BINDING DOMAIN-CONTAINING PROTEIN"/>
    <property type="match status" value="1"/>
</dbReference>
<reference evidence="3" key="1">
    <citation type="submission" date="2020-10" db="EMBL/GenBank/DDBJ databases">
        <authorList>
            <person name="Gilroy R."/>
        </authorList>
    </citation>
    <scope>NUCLEOTIDE SEQUENCE</scope>
    <source>
        <strain evidence="3">10669</strain>
    </source>
</reference>
<dbReference type="EMBL" id="DVOG01000144">
    <property type="protein sequence ID" value="HIV04596.1"/>
    <property type="molecule type" value="Genomic_DNA"/>
</dbReference>
<gene>
    <name evidence="3" type="ORF">IAC75_05560</name>
</gene>
<keyword evidence="1" id="KW-0732">Signal</keyword>
<dbReference type="InterPro" id="IPR038765">
    <property type="entry name" value="Papain-like_cys_pep_sf"/>
</dbReference>
<comment type="caution">
    <text evidence="3">The sequence shown here is derived from an EMBL/GenBank/DDBJ whole genome shotgun (WGS) entry which is preliminary data.</text>
</comment>
<evidence type="ECO:0000259" key="2">
    <source>
        <dbReference type="SMART" id="SM00460"/>
    </source>
</evidence>
<name>A0A9D1NKN3_9BACT</name>
<dbReference type="Pfam" id="PF01841">
    <property type="entry name" value="Transglut_core"/>
    <property type="match status" value="1"/>
</dbReference>
<dbReference type="PANTHER" id="PTHR35532">
    <property type="entry name" value="SIMILAR TO POLYHYDROXYALKANOATE DEPOLYMERASE"/>
    <property type="match status" value="1"/>
</dbReference>
<accession>A0A9D1NKN3</accession>
<dbReference type="Proteomes" id="UP000886812">
    <property type="component" value="Unassembled WGS sequence"/>
</dbReference>
<feature type="chain" id="PRO_5038712905" evidence="1">
    <location>
        <begin position="26"/>
        <end position="332"/>
    </location>
</feature>
<evidence type="ECO:0000256" key="1">
    <source>
        <dbReference type="SAM" id="SignalP"/>
    </source>
</evidence>
<reference evidence="3" key="2">
    <citation type="journal article" date="2021" name="PeerJ">
        <title>Extensive microbial diversity within the chicken gut microbiome revealed by metagenomics and culture.</title>
        <authorList>
            <person name="Gilroy R."/>
            <person name="Ravi A."/>
            <person name="Getino M."/>
            <person name="Pursley I."/>
            <person name="Horton D.L."/>
            <person name="Alikhan N.F."/>
            <person name="Baker D."/>
            <person name="Gharbi K."/>
            <person name="Hall N."/>
            <person name="Watson M."/>
            <person name="Adriaenssens E.M."/>
            <person name="Foster-Nyarko E."/>
            <person name="Jarju S."/>
            <person name="Secka A."/>
            <person name="Antonio M."/>
            <person name="Oren A."/>
            <person name="Chaudhuri R.R."/>
            <person name="La Ragione R."/>
            <person name="Hildebrand F."/>
            <person name="Pallen M.J."/>
        </authorList>
    </citation>
    <scope>NUCLEOTIDE SEQUENCE</scope>
    <source>
        <strain evidence="3">10669</strain>
    </source>
</reference>
<evidence type="ECO:0000313" key="3">
    <source>
        <dbReference type="EMBL" id="HIV04596.1"/>
    </source>
</evidence>
<dbReference type="AlphaFoldDB" id="A0A9D1NKN3"/>
<feature type="domain" description="Transglutaminase-like" evidence="2">
    <location>
        <begin position="120"/>
        <end position="178"/>
    </location>
</feature>
<feature type="signal peptide" evidence="1">
    <location>
        <begin position="1"/>
        <end position="25"/>
    </location>
</feature>
<organism evidence="3 4">
    <name type="scientific">Candidatus Spyradosoma merdigallinarum</name>
    <dbReference type="NCBI Taxonomy" id="2840950"/>
    <lineage>
        <taxon>Bacteria</taxon>
        <taxon>Pseudomonadati</taxon>
        <taxon>Verrucomicrobiota</taxon>
        <taxon>Opitutia</taxon>
        <taxon>Opitutia incertae sedis</taxon>
        <taxon>Candidatus Spyradosoma</taxon>
    </lineage>
</organism>
<dbReference type="SMART" id="SM00460">
    <property type="entry name" value="TGc"/>
    <property type="match status" value="1"/>
</dbReference>